<dbReference type="AlphaFoldDB" id="A0A6M0STS0"/>
<dbReference type="EMBL" id="SGJP01000001">
    <property type="protein sequence ID" value="NFA58928.1"/>
    <property type="molecule type" value="Genomic_DNA"/>
</dbReference>
<accession>A0A6M0STS0</accession>
<organism evidence="1 2">
    <name type="scientific">Clostridium botulinum</name>
    <dbReference type="NCBI Taxonomy" id="1491"/>
    <lineage>
        <taxon>Bacteria</taxon>
        <taxon>Bacillati</taxon>
        <taxon>Bacillota</taxon>
        <taxon>Clostridia</taxon>
        <taxon>Eubacteriales</taxon>
        <taxon>Clostridiaceae</taxon>
        <taxon>Clostridium</taxon>
    </lineage>
</organism>
<gene>
    <name evidence="1" type="ORF">EXM42_00470</name>
</gene>
<sequence length="236" mass="27985">MNSKEKKNIVLREVVKPELKRAGYSGRGQTYKSMRDDCCLAIHISGSHFNSSVMGYTFWFEIEAFKKDLPEEYLKCWQGGIDSMREDPLLPDCGYLHPYHQPLGYKIDGYQDYKPQDMDMEDIKNRIGNDLRQYILPQLDEIKNYKDWEQKRQKWNERYYYKRICLLRYYHMAHGLAVVESNIPNLIHNRQWIGISAQEIKDNYPLYQQIKALSPWPNEDKWAFILAALMAEGING</sequence>
<protein>
    <submittedName>
        <fullName evidence="1">DUF4304 domain-containing protein</fullName>
    </submittedName>
</protein>
<reference evidence="1 2" key="1">
    <citation type="submission" date="2019-02" db="EMBL/GenBank/DDBJ databases">
        <title>Genome sequencing of Clostridium botulinum clinical isolates.</title>
        <authorList>
            <person name="Brunt J."/>
            <person name="Van Vliet A.H.M."/>
            <person name="Stringer S.C."/>
            <person name="Grant K.A."/>
            <person name="Carter A.C."/>
            <person name="Peck M.W."/>
        </authorList>
    </citation>
    <scope>NUCLEOTIDE SEQUENCE [LARGE SCALE GENOMIC DNA]</scope>
    <source>
        <strain evidence="1 2">R1125/03</strain>
    </source>
</reference>
<dbReference type="Proteomes" id="UP000473089">
    <property type="component" value="Unassembled WGS sequence"/>
</dbReference>
<evidence type="ECO:0000313" key="1">
    <source>
        <dbReference type="EMBL" id="NFA58928.1"/>
    </source>
</evidence>
<proteinExistence type="predicted"/>
<evidence type="ECO:0000313" key="2">
    <source>
        <dbReference type="Proteomes" id="UP000473089"/>
    </source>
</evidence>
<comment type="caution">
    <text evidence="1">The sequence shown here is derived from an EMBL/GenBank/DDBJ whole genome shotgun (WGS) entry which is preliminary data.</text>
</comment>
<name>A0A6M0STS0_CLOBO</name>